<evidence type="ECO:0000256" key="1">
    <source>
        <dbReference type="SAM" id="MobiDB-lite"/>
    </source>
</evidence>
<evidence type="ECO:0000313" key="3">
    <source>
        <dbReference type="EMBL" id="CSC98190.1"/>
    </source>
</evidence>
<evidence type="ECO:0000313" key="5">
    <source>
        <dbReference type="Proteomes" id="UP000044806"/>
    </source>
</evidence>
<proteinExistence type="predicted"/>
<protein>
    <submittedName>
        <fullName evidence="2">Uncharacterized protein</fullName>
    </submittedName>
</protein>
<organism evidence="2 5">
    <name type="scientific">Vibrio cholerae</name>
    <dbReference type="NCBI Taxonomy" id="666"/>
    <lineage>
        <taxon>Bacteria</taxon>
        <taxon>Pseudomonadati</taxon>
        <taxon>Pseudomonadota</taxon>
        <taxon>Gammaproteobacteria</taxon>
        <taxon>Vibrionales</taxon>
        <taxon>Vibrionaceae</taxon>
        <taxon>Vibrio</taxon>
    </lineage>
</organism>
<dbReference type="Proteomes" id="UP000041770">
    <property type="component" value="Unassembled WGS sequence"/>
</dbReference>
<feature type="compositionally biased region" description="Basic residues" evidence="1">
    <location>
        <begin position="11"/>
        <end position="27"/>
    </location>
</feature>
<dbReference type="Proteomes" id="UP000044806">
    <property type="component" value="Unassembled WGS sequence"/>
</dbReference>
<reference evidence="4 5" key="1">
    <citation type="submission" date="2015-07" db="EMBL/GenBank/DDBJ databases">
        <authorList>
            <consortium name="Pathogen Informatics"/>
        </authorList>
    </citation>
    <scope>NUCLEOTIDE SEQUENCE [LARGE SCALE GENOMIC DNA]</scope>
    <source>
        <strain evidence="3 4">A316</strain>
        <strain evidence="2 5">A51</strain>
    </source>
</reference>
<name>A0A655WIV9_VIBCL</name>
<sequence length="148" mass="16649">MGFKFQVKTRTQGKRNHKASKGTHRNRQPAQVKLSEQSINHDVHAEHDKTNVAHAACRNVGRLQANGPFLYRGDLAHRPGKTEEDQQTACRTLRGEVDQFGSTFEIAEQKTENAKEDSKCERVCAGQSDRANQRNHWTVVASEVGTRV</sequence>
<dbReference type="EMBL" id="CWQY01000020">
    <property type="protein sequence ID" value="CSC98190.1"/>
    <property type="molecule type" value="Genomic_DNA"/>
</dbReference>
<dbReference type="EMBL" id="CWOW01000001">
    <property type="protein sequence ID" value="CRZ84440.1"/>
    <property type="molecule type" value="Genomic_DNA"/>
</dbReference>
<accession>A0A655WIV9</accession>
<feature type="region of interest" description="Disordered" evidence="1">
    <location>
        <begin position="1"/>
        <end position="35"/>
    </location>
</feature>
<dbReference type="AlphaFoldDB" id="A0A655WIV9"/>
<evidence type="ECO:0000313" key="2">
    <source>
        <dbReference type="EMBL" id="CRZ84440.1"/>
    </source>
</evidence>
<gene>
    <name evidence="2" type="ORF">ERS013165_00343</name>
    <name evidence="3" type="ORF">ERS013200_02802</name>
</gene>
<evidence type="ECO:0000313" key="4">
    <source>
        <dbReference type="Proteomes" id="UP000041770"/>
    </source>
</evidence>